<organism evidence="4 5">
    <name type="scientific">Talaromyces amestolkiae</name>
    <dbReference type="NCBI Taxonomy" id="1196081"/>
    <lineage>
        <taxon>Eukaryota</taxon>
        <taxon>Fungi</taxon>
        <taxon>Dikarya</taxon>
        <taxon>Ascomycota</taxon>
        <taxon>Pezizomycotina</taxon>
        <taxon>Eurotiomycetes</taxon>
        <taxon>Eurotiomycetidae</taxon>
        <taxon>Eurotiales</taxon>
        <taxon>Trichocomaceae</taxon>
        <taxon>Talaromyces</taxon>
        <taxon>Talaromyces sect. Talaromyces</taxon>
    </lineage>
</organism>
<dbReference type="PROSITE" id="PS00061">
    <property type="entry name" value="ADH_SHORT"/>
    <property type="match status" value="1"/>
</dbReference>
<evidence type="ECO:0000256" key="3">
    <source>
        <dbReference type="ARBA" id="ARBA00023002"/>
    </source>
</evidence>
<dbReference type="PANTHER" id="PTHR44229:SF4">
    <property type="entry name" value="15-HYDROXYPROSTAGLANDIN DEHYDROGENASE [NAD(+)]"/>
    <property type="match status" value="1"/>
</dbReference>
<dbReference type="InterPro" id="IPR020904">
    <property type="entry name" value="Sc_DH/Rdtase_CS"/>
</dbReference>
<evidence type="ECO:0000313" key="4">
    <source>
        <dbReference type="EMBL" id="RAO73586.1"/>
    </source>
</evidence>
<dbReference type="PRINTS" id="PR00081">
    <property type="entry name" value="GDHRDH"/>
</dbReference>
<dbReference type="SUPFAM" id="SSF51735">
    <property type="entry name" value="NAD(P)-binding Rossmann-fold domains"/>
    <property type="match status" value="1"/>
</dbReference>
<dbReference type="GO" id="GO:0016616">
    <property type="term" value="F:oxidoreductase activity, acting on the CH-OH group of donors, NAD or NADP as acceptor"/>
    <property type="evidence" value="ECO:0007669"/>
    <property type="project" value="TreeGrafter"/>
</dbReference>
<comment type="similarity">
    <text evidence="1">Belongs to the short-chain dehydrogenases/reductases (SDR) family.</text>
</comment>
<evidence type="ECO:0000256" key="2">
    <source>
        <dbReference type="ARBA" id="ARBA00022857"/>
    </source>
</evidence>
<evidence type="ECO:0000256" key="1">
    <source>
        <dbReference type="ARBA" id="ARBA00006484"/>
    </source>
</evidence>
<accession>A0A364LCP5</accession>
<dbReference type="Proteomes" id="UP000249363">
    <property type="component" value="Unassembled WGS sequence"/>
</dbReference>
<dbReference type="STRING" id="1196081.A0A364LCP5"/>
<dbReference type="PANTHER" id="PTHR44229">
    <property type="entry name" value="15-HYDROXYPROSTAGLANDIN DEHYDROGENASE [NAD(+)]"/>
    <property type="match status" value="1"/>
</dbReference>
<dbReference type="GeneID" id="63798812"/>
<comment type="caution">
    <text evidence="4">The sequence shown here is derived from an EMBL/GenBank/DDBJ whole genome shotgun (WGS) entry which is preliminary data.</text>
</comment>
<dbReference type="EMBL" id="MIKG01000025">
    <property type="protein sequence ID" value="RAO73586.1"/>
    <property type="molecule type" value="Genomic_DNA"/>
</dbReference>
<dbReference type="RefSeq" id="XP_040738100.1">
    <property type="nucleotide sequence ID" value="XM_040882530.1"/>
</dbReference>
<name>A0A364LCP5_TALAM</name>
<sequence>MPSKTAIVTGGAAGIGLAIVKYLARTREHEVAHIALLDVNPTAGEEALDSLKNEYPNVIFSFHTCDVTSWEKQAEVFGSIYAKQGHIDLVCANAGIPETGFLFQTTGDRPVKPDLKTYDIDLTGAMYTVSLAAYYISKNKSSATSPYKGSIVCTASNAGFYPLSLAPIYTIAKHGVVGMVRGLAGRFQHEHIQINAIAPCIVETKIGASVKGLPGIVYTPLSAVTRAVGMLLSDSKLNGTIAEISEENITFPEFPAYIDESTKNNLDILGNLAQRIWTGNFSHGGDK</sequence>
<dbReference type="Gene3D" id="3.40.50.720">
    <property type="entry name" value="NAD(P)-binding Rossmann-like Domain"/>
    <property type="match status" value="1"/>
</dbReference>
<dbReference type="OrthoDB" id="37659at2759"/>
<dbReference type="Pfam" id="PF00106">
    <property type="entry name" value="adh_short"/>
    <property type="match status" value="1"/>
</dbReference>
<proteinExistence type="inferred from homology"/>
<evidence type="ECO:0000313" key="5">
    <source>
        <dbReference type="Proteomes" id="UP000249363"/>
    </source>
</evidence>
<dbReference type="AlphaFoldDB" id="A0A364LCP5"/>
<keyword evidence="3" id="KW-0560">Oxidoreductase</keyword>
<protein>
    <submittedName>
        <fullName evidence="4">Uncharacterized protein</fullName>
    </submittedName>
</protein>
<keyword evidence="2" id="KW-0521">NADP</keyword>
<dbReference type="InterPro" id="IPR036291">
    <property type="entry name" value="NAD(P)-bd_dom_sf"/>
</dbReference>
<dbReference type="GO" id="GO:0005737">
    <property type="term" value="C:cytoplasm"/>
    <property type="evidence" value="ECO:0007669"/>
    <property type="project" value="TreeGrafter"/>
</dbReference>
<keyword evidence="5" id="KW-1185">Reference proteome</keyword>
<reference evidence="4 5" key="1">
    <citation type="journal article" date="2017" name="Biotechnol. Biofuels">
        <title>Differential beta-glucosidase expression as a function of carbon source availability in Talaromyces amestolkiae: a genomic and proteomic approach.</title>
        <authorList>
            <person name="de Eugenio L.I."/>
            <person name="Mendez-Liter J.A."/>
            <person name="Nieto-Dominguez M."/>
            <person name="Alonso L."/>
            <person name="Gil-Munoz J."/>
            <person name="Barriuso J."/>
            <person name="Prieto A."/>
            <person name="Martinez M.J."/>
        </authorList>
    </citation>
    <scope>NUCLEOTIDE SEQUENCE [LARGE SCALE GENOMIC DNA]</scope>
    <source>
        <strain evidence="4 5">CIB</strain>
    </source>
</reference>
<gene>
    <name evidence="4" type="ORF">BHQ10_009598</name>
</gene>
<dbReference type="InterPro" id="IPR002347">
    <property type="entry name" value="SDR_fam"/>
</dbReference>